<feature type="region of interest" description="Disordered" evidence="1">
    <location>
        <begin position="1"/>
        <end position="43"/>
    </location>
</feature>
<keyword evidence="3" id="KW-1185">Reference proteome</keyword>
<feature type="region of interest" description="Disordered" evidence="1">
    <location>
        <begin position="96"/>
        <end position="136"/>
    </location>
</feature>
<evidence type="ECO:0000256" key="1">
    <source>
        <dbReference type="SAM" id="MobiDB-lite"/>
    </source>
</evidence>
<evidence type="ECO:0000313" key="3">
    <source>
        <dbReference type="Proteomes" id="UP000271974"/>
    </source>
</evidence>
<organism evidence="2 3">
    <name type="scientific">Elysia chlorotica</name>
    <name type="common">Eastern emerald elysia</name>
    <name type="synonym">Sea slug</name>
    <dbReference type="NCBI Taxonomy" id="188477"/>
    <lineage>
        <taxon>Eukaryota</taxon>
        <taxon>Metazoa</taxon>
        <taxon>Spiralia</taxon>
        <taxon>Lophotrochozoa</taxon>
        <taxon>Mollusca</taxon>
        <taxon>Gastropoda</taxon>
        <taxon>Heterobranchia</taxon>
        <taxon>Euthyneura</taxon>
        <taxon>Panpulmonata</taxon>
        <taxon>Sacoglossa</taxon>
        <taxon>Placobranchoidea</taxon>
        <taxon>Plakobranchidae</taxon>
        <taxon>Elysia</taxon>
    </lineage>
</organism>
<gene>
    <name evidence="2" type="ORF">EGW08_010982</name>
</gene>
<dbReference type="AlphaFoldDB" id="A0A3S1C2P5"/>
<accession>A0A3S1C2P5</accession>
<dbReference type="EMBL" id="RQTK01000348">
    <property type="protein sequence ID" value="RUS81240.1"/>
    <property type="molecule type" value="Genomic_DNA"/>
</dbReference>
<feature type="compositionally biased region" description="Low complexity" evidence="1">
    <location>
        <begin position="11"/>
        <end position="22"/>
    </location>
</feature>
<evidence type="ECO:0000313" key="2">
    <source>
        <dbReference type="EMBL" id="RUS81240.1"/>
    </source>
</evidence>
<dbReference type="OrthoDB" id="269872at2759"/>
<protein>
    <submittedName>
        <fullName evidence="2">Uncharacterized protein</fullName>
    </submittedName>
</protein>
<comment type="caution">
    <text evidence="2">The sequence shown here is derived from an EMBL/GenBank/DDBJ whole genome shotgun (WGS) entry which is preliminary data.</text>
</comment>
<name>A0A3S1C2P5_ELYCH</name>
<reference evidence="2 3" key="1">
    <citation type="submission" date="2019-01" db="EMBL/GenBank/DDBJ databases">
        <title>A draft genome assembly of the solar-powered sea slug Elysia chlorotica.</title>
        <authorList>
            <person name="Cai H."/>
            <person name="Li Q."/>
            <person name="Fang X."/>
            <person name="Li J."/>
            <person name="Curtis N.E."/>
            <person name="Altenburger A."/>
            <person name="Shibata T."/>
            <person name="Feng M."/>
            <person name="Maeda T."/>
            <person name="Schwartz J.A."/>
            <person name="Shigenobu S."/>
            <person name="Lundholm N."/>
            <person name="Nishiyama T."/>
            <person name="Yang H."/>
            <person name="Hasebe M."/>
            <person name="Li S."/>
            <person name="Pierce S.K."/>
            <person name="Wang J."/>
        </authorList>
    </citation>
    <scope>NUCLEOTIDE SEQUENCE [LARGE SCALE GENOMIC DNA]</scope>
    <source>
        <strain evidence="2">EC2010</strain>
        <tissue evidence="2">Whole organism of an adult</tissue>
    </source>
</reference>
<sequence>MADSRERTSKSRSSMKGASSTSPKPGVGSNSRQGTEISDIASREEEYKRLNAELEAKTASLVQEAEMVMREQENVLAKSRMLDNINAEDFLQELDSSFSESKNKSKTQAQFSSSRPQSKASNSSRPTSGKRPPTGG</sequence>
<feature type="compositionally biased region" description="Polar residues" evidence="1">
    <location>
        <begin position="96"/>
        <end position="127"/>
    </location>
</feature>
<proteinExistence type="predicted"/>
<dbReference type="Proteomes" id="UP000271974">
    <property type="component" value="Unassembled WGS sequence"/>
</dbReference>